<evidence type="ECO:0000256" key="1">
    <source>
        <dbReference type="SAM" id="Phobius"/>
    </source>
</evidence>
<dbReference type="Proteomes" id="UP000248966">
    <property type="component" value="Unassembled WGS sequence"/>
</dbReference>
<keyword evidence="1" id="KW-1133">Transmembrane helix</keyword>
<dbReference type="EMBL" id="PYAA01000033">
    <property type="protein sequence ID" value="RAN96501.1"/>
    <property type="molecule type" value="Genomic_DNA"/>
</dbReference>
<proteinExistence type="predicted"/>
<keyword evidence="1" id="KW-0812">Transmembrane</keyword>
<name>A0A328N4R5_9ACTN</name>
<keyword evidence="1" id="KW-0472">Membrane</keyword>
<organism evidence="2 3">
    <name type="scientific">Micromonospora noduli</name>
    <dbReference type="NCBI Taxonomy" id="709876"/>
    <lineage>
        <taxon>Bacteria</taxon>
        <taxon>Bacillati</taxon>
        <taxon>Actinomycetota</taxon>
        <taxon>Actinomycetes</taxon>
        <taxon>Micromonosporales</taxon>
        <taxon>Micromonosporaceae</taxon>
        <taxon>Micromonospora</taxon>
    </lineage>
</organism>
<dbReference type="RefSeq" id="WP_112587547.1">
    <property type="nucleotide sequence ID" value="NZ_PYAA01000033.1"/>
</dbReference>
<comment type="caution">
    <text evidence="2">The sequence shown here is derived from an EMBL/GenBank/DDBJ whole genome shotgun (WGS) entry which is preliminary data.</text>
</comment>
<reference evidence="2 3" key="1">
    <citation type="submission" date="2018-03" db="EMBL/GenBank/DDBJ databases">
        <title>Defining the species Micromonospora saelicesensis and Micromonospora noduli under the framework of genomics.</title>
        <authorList>
            <person name="Riesco R."/>
            <person name="Trujillo M.E."/>
        </authorList>
    </citation>
    <scope>NUCLEOTIDE SEQUENCE [LARGE SCALE GENOMIC DNA]</scope>
    <source>
        <strain evidence="2 3">LAH08</strain>
    </source>
</reference>
<evidence type="ECO:0000313" key="3">
    <source>
        <dbReference type="Proteomes" id="UP000248966"/>
    </source>
</evidence>
<dbReference type="AlphaFoldDB" id="A0A328N4R5"/>
<feature type="transmembrane region" description="Helical" evidence="1">
    <location>
        <begin position="32"/>
        <end position="54"/>
    </location>
</feature>
<feature type="transmembrane region" description="Helical" evidence="1">
    <location>
        <begin position="7"/>
        <end position="26"/>
    </location>
</feature>
<evidence type="ECO:0000313" key="2">
    <source>
        <dbReference type="EMBL" id="RAN96501.1"/>
    </source>
</evidence>
<accession>A0A328N4R5</accession>
<protein>
    <submittedName>
        <fullName evidence="2">Uncharacterized protein</fullName>
    </submittedName>
</protein>
<gene>
    <name evidence="2" type="ORF">LAH08_05244</name>
</gene>
<sequence>MLRRQATGALVLLAFFVLIIAAQFAWPDVQPIFRYLAGGMIVVGLLLVAVGFVLRERRRRSDG</sequence>